<feature type="transmembrane region" description="Helical" evidence="6">
    <location>
        <begin position="87"/>
        <end position="110"/>
    </location>
</feature>
<evidence type="ECO:0000256" key="3">
    <source>
        <dbReference type="ARBA" id="ARBA00022692"/>
    </source>
</evidence>
<feature type="transmembrane region" description="Helical" evidence="6">
    <location>
        <begin position="195"/>
        <end position="212"/>
    </location>
</feature>
<proteinExistence type="inferred from homology"/>
<dbReference type="InterPro" id="IPR033580">
    <property type="entry name" value="Nurim-like"/>
</dbReference>
<comment type="caution">
    <text evidence="7">The sequence shown here is derived from an EMBL/GenBank/DDBJ whole genome shotgun (WGS) entry which is preliminary data.</text>
</comment>
<evidence type="ECO:0000313" key="7">
    <source>
        <dbReference type="EMBL" id="GGX63647.1"/>
    </source>
</evidence>
<evidence type="ECO:0000313" key="8">
    <source>
        <dbReference type="Proteomes" id="UP000600865"/>
    </source>
</evidence>
<evidence type="ECO:0000256" key="5">
    <source>
        <dbReference type="ARBA" id="ARBA00023136"/>
    </source>
</evidence>
<comment type="subcellular location">
    <subcellularLocation>
        <location evidence="1">Membrane</location>
        <topology evidence="1">Multi-pass membrane protein</topology>
    </subcellularLocation>
</comment>
<evidence type="ECO:0000256" key="6">
    <source>
        <dbReference type="SAM" id="Phobius"/>
    </source>
</evidence>
<keyword evidence="5 6" id="KW-0472">Membrane</keyword>
<dbReference type="Proteomes" id="UP000600865">
    <property type="component" value="Unassembled WGS sequence"/>
</dbReference>
<organism evidence="7 8">
    <name type="scientific">Litorimonas cladophorae</name>
    <dbReference type="NCBI Taxonomy" id="1220491"/>
    <lineage>
        <taxon>Bacteria</taxon>
        <taxon>Pseudomonadati</taxon>
        <taxon>Pseudomonadota</taxon>
        <taxon>Alphaproteobacteria</taxon>
        <taxon>Maricaulales</taxon>
        <taxon>Robiginitomaculaceae</taxon>
    </lineage>
</organism>
<feature type="transmembrane region" description="Helical" evidence="6">
    <location>
        <begin position="116"/>
        <end position="139"/>
    </location>
</feature>
<dbReference type="AlphaFoldDB" id="A0A918KHG3"/>
<evidence type="ECO:0000256" key="2">
    <source>
        <dbReference type="ARBA" id="ARBA00010631"/>
    </source>
</evidence>
<keyword evidence="3 6" id="KW-0812">Transmembrane</keyword>
<dbReference type="PANTHER" id="PTHR31040">
    <property type="entry name" value="NURIM"/>
    <property type="match status" value="1"/>
</dbReference>
<reference evidence="7 8" key="1">
    <citation type="journal article" date="2014" name="Int. J. Syst. Evol. Microbiol.">
        <title>Complete genome sequence of Corynebacterium casei LMG S-19264T (=DSM 44701T), isolated from a smear-ripened cheese.</title>
        <authorList>
            <consortium name="US DOE Joint Genome Institute (JGI-PGF)"/>
            <person name="Walter F."/>
            <person name="Albersmeier A."/>
            <person name="Kalinowski J."/>
            <person name="Ruckert C."/>
        </authorList>
    </citation>
    <scope>NUCLEOTIDE SEQUENCE [LARGE SCALE GENOMIC DNA]</scope>
    <source>
        <strain evidence="7 8">KCTC 23968</strain>
    </source>
</reference>
<dbReference type="PANTHER" id="PTHR31040:SF1">
    <property type="entry name" value="NURIM"/>
    <property type="match status" value="1"/>
</dbReference>
<evidence type="ECO:0000256" key="1">
    <source>
        <dbReference type="ARBA" id="ARBA00004141"/>
    </source>
</evidence>
<comment type="similarity">
    <text evidence="2">Belongs to the nurim family.</text>
</comment>
<dbReference type="EMBL" id="BMYV01000001">
    <property type="protein sequence ID" value="GGX63647.1"/>
    <property type="molecule type" value="Genomic_DNA"/>
</dbReference>
<gene>
    <name evidence="7" type="ORF">GCM10011309_12080</name>
</gene>
<name>A0A918KHG3_9PROT</name>
<feature type="transmembrane region" description="Helical" evidence="6">
    <location>
        <begin position="12"/>
        <end position="36"/>
    </location>
</feature>
<dbReference type="GO" id="GO:0016020">
    <property type="term" value="C:membrane"/>
    <property type="evidence" value="ECO:0007669"/>
    <property type="project" value="UniProtKB-SubCell"/>
</dbReference>
<sequence length="241" mass="27001">MSRVLVLIYGVLAYFIGVAGLVCIIAALAGFLPYGFLSDGAITGLNPIIWDLGLVTIWGFIHTLTARPSFKAAHAKVMPKATERATYVLLSGLTSIALIGCWATMSGMVWTLSSPILVYMLWGLFLFGWAFLLASTFAINHFDLFGLRQVYANFQKQPIAPLRFVERAMYKYIRHPIQTGILLGVWATPTMSMTQIWLSIGFTVYIFVGLWFEERDLIAEHGDVYEAYRQSAGKLLPKFRK</sequence>
<dbReference type="Gene3D" id="1.20.120.1630">
    <property type="match status" value="1"/>
</dbReference>
<keyword evidence="4 6" id="KW-1133">Transmembrane helix</keyword>
<feature type="transmembrane region" description="Helical" evidence="6">
    <location>
        <begin position="48"/>
        <end position="66"/>
    </location>
</feature>
<keyword evidence="8" id="KW-1185">Reference proteome</keyword>
<accession>A0A918KHG3</accession>
<protein>
    <submittedName>
        <fullName evidence="7">Membrane protein</fullName>
    </submittedName>
</protein>
<dbReference type="RefSeq" id="WP_189582734.1">
    <property type="nucleotide sequence ID" value="NZ_BMYV01000001.1"/>
</dbReference>
<evidence type="ECO:0000256" key="4">
    <source>
        <dbReference type="ARBA" id="ARBA00022989"/>
    </source>
</evidence>